<dbReference type="Gene3D" id="3.30.70.360">
    <property type="match status" value="1"/>
</dbReference>
<comment type="caution">
    <text evidence="1">The sequence shown here is derived from an EMBL/GenBank/DDBJ whole genome shotgun (WGS) entry which is preliminary data.</text>
</comment>
<evidence type="ECO:0000313" key="2">
    <source>
        <dbReference type="Proteomes" id="UP000886998"/>
    </source>
</evidence>
<reference evidence="1" key="1">
    <citation type="submission" date="2020-08" db="EMBL/GenBank/DDBJ databases">
        <title>Multicomponent nature underlies the extraordinary mechanical properties of spider dragline silk.</title>
        <authorList>
            <person name="Kono N."/>
            <person name="Nakamura H."/>
            <person name="Mori M."/>
            <person name="Yoshida Y."/>
            <person name="Ohtoshi R."/>
            <person name="Malay A.D."/>
            <person name="Moran D.A.P."/>
            <person name="Tomita M."/>
            <person name="Numata K."/>
            <person name="Arakawa K."/>
        </authorList>
    </citation>
    <scope>NUCLEOTIDE SEQUENCE</scope>
</reference>
<dbReference type="Proteomes" id="UP000886998">
    <property type="component" value="Unassembled WGS sequence"/>
</dbReference>
<keyword evidence="2" id="KW-1185">Reference proteome</keyword>
<organism evidence="1 2">
    <name type="scientific">Trichonephila inaurata madagascariensis</name>
    <dbReference type="NCBI Taxonomy" id="2747483"/>
    <lineage>
        <taxon>Eukaryota</taxon>
        <taxon>Metazoa</taxon>
        <taxon>Ecdysozoa</taxon>
        <taxon>Arthropoda</taxon>
        <taxon>Chelicerata</taxon>
        <taxon>Arachnida</taxon>
        <taxon>Araneae</taxon>
        <taxon>Araneomorphae</taxon>
        <taxon>Entelegynae</taxon>
        <taxon>Araneoidea</taxon>
        <taxon>Nephilidae</taxon>
        <taxon>Trichonephila</taxon>
        <taxon>Trichonephila inaurata</taxon>
    </lineage>
</organism>
<evidence type="ECO:0000313" key="1">
    <source>
        <dbReference type="EMBL" id="GFY49304.1"/>
    </source>
</evidence>
<dbReference type="PANTHER" id="PTHR30575:SF0">
    <property type="entry name" value="XAA-ARG DIPEPTIDASE"/>
    <property type="match status" value="1"/>
</dbReference>
<dbReference type="GO" id="GO:0016805">
    <property type="term" value="F:dipeptidase activity"/>
    <property type="evidence" value="ECO:0007669"/>
    <property type="project" value="TreeGrafter"/>
</dbReference>
<dbReference type="Pfam" id="PF01546">
    <property type="entry name" value="Peptidase_M20"/>
    <property type="match status" value="1"/>
</dbReference>
<dbReference type="CDD" id="cd03887">
    <property type="entry name" value="M20_Acy1L2"/>
    <property type="match status" value="1"/>
</dbReference>
<name>A0A8X6XB60_9ARAC</name>
<dbReference type="EMBL" id="BMAV01006945">
    <property type="protein sequence ID" value="GFY49304.1"/>
    <property type="molecule type" value="Genomic_DNA"/>
</dbReference>
<proteinExistence type="predicted"/>
<protein>
    <submittedName>
        <fullName evidence="1">Peptidase M20 domain-containing protein 2</fullName>
    </submittedName>
</protein>
<accession>A0A8X6XB60</accession>
<gene>
    <name evidence="1" type="primary">Pm20d2</name>
    <name evidence="1" type="ORF">TNIN_51741</name>
</gene>
<dbReference type="PANTHER" id="PTHR30575">
    <property type="entry name" value="PEPTIDASE M20"/>
    <property type="match status" value="1"/>
</dbReference>
<dbReference type="Gene3D" id="3.40.630.10">
    <property type="entry name" value="Zn peptidases"/>
    <property type="match status" value="2"/>
</dbReference>
<dbReference type="InterPro" id="IPR002933">
    <property type="entry name" value="Peptidase_M20"/>
</dbReference>
<sequence length="500" mass="54877">MSHLVGKVIQENESLFKDISHKIWSNPELSFQETYAHDLLTAALEKFGFEVQKNYLLPTAFRAEFCNSKDGPTIAILCEYDALPNMGHACGHNLIAEIGIAAGIAVKSLMEDNSSICGKVVVLGTPAEEGGGGKIKMIEKGAFSDIDASLMAHPQLNNMLYPLILDLARVTVVYKMKEGLDPWENPNANDAAVACYYNISMIRRCFDPRWRVSGIIKRSTWEETELVFSYRAPTQREILTIKKKLKNCFENAAVVTGCECLYDFEEDSQGSYRGMIANRRMAQVFAKHAETKGIVFQDNNLRICESAVSTDMGNVSHVVPSIHPEYSIGACAPHVNHTPGFTVAAGSSEAQEVSLKIAECLAQTVWDLMTDSELMLKVKTEFETNPNRVSAAPSIVFQDNNLRICESAVSTDMGNVSHVVPSIHPEYSIGACAPHVNHTPGFTVAAGSSEAQEVSLKIAECLAQTVWDLMTDSELMLKVKTEFETNPNRVSAAPSRQAGE</sequence>
<dbReference type="InterPro" id="IPR052030">
    <property type="entry name" value="Peptidase_M20/M20A_hydrolases"/>
</dbReference>
<dbReference type="AlphaFoldDB" id="A0A8X6XB60"/>
<dbReference type="OrthoDB" id="6119954at2759"/>
<dbReference type="SUPFAM" id="SSF53187">
    <property type="entry name" value="Zn-dependent exopeptidases"/>
    <property type="match status" value="1"/>
</dbReference>